<evidence type="ECO:0000256" key="1">
    <source>
        <dbReference type="SAM" id="MobiDB-lite"/>
    </source>
</evidence>
<feature type="domain" description="DUF8148" evidence="3">
    <location>
        <begin position="158"/>
        <end position="224"/>
    </location>
</feature>
<evidence type="ECO:0000259" key="2">
    <source>
        <dbReference type="Pfam" id="PF26473"/>
    </source>
</evidence>
<proteinExistence type="predicted"/>
<keyword evidence="6" id="KW-1185">Reference proteome</keyword>
<dbReference type="InterPro" id="IPR059015">
    <property type="entry name" value="DUF8148_M"/>
</dbReference>
<evidence type="ECO:0000313" key="6">
    <source>
        <dbReference type="Proteomes" id="UP000198902"/>
    </source>
</evidence>
<name>A0A0D6JWQ4_9EURY</name>
<protein>
    <submittedName>
        <fullName evidence="5">Uncharacterized protein</fullName>
    </submittedName>
</protein>
<organism evidence="5 6">
    <name type="scientific">Haloferax massiliensis</name>
    <dbReference type="NCBI Taxonomy" id="1476858"/>
    <lineage>
        <taxon>Archaea</taxon>
        <taxon>Methanobacteriati</taxon>
        <taxon>Methanobacteriota</taxon>
        <taxon>Stenosarchaea group</taxon>
        <taxon>Halobacteria</taxon>
        <taxon>Halobacteriales</taxon>
        <taxon>Haloferacaceae</taxon>
        <taxon>Haloferax</taxon>
    </lineage>
</organism>
<gene>
    <name evidence="5" type="ORF">BN996_03816</name>
</gene>
<dbReference type="InterPro" id="IPR059016">
    <property type="entry name" value="DUF8148_C"/>
</dbReference>
<dbReference type="Pfam" id="PF26475">
    <property type="entry name" value="DUF8148_C"/>
    <property type="match status" value="1"/>
</dbReference>
<accession>A0A0D6JWQ4</accession>
<feature type="domain" description="DUF8148" evidence="4">
    <location>
        <begin position="227"/>
        <end position="505"/>
    </location>
</feature>
<feature type="region of interest" description="Disordered" evidence="1">
    <location>
        <begin position="612"/>
        <end position="634"/>
    </location>
</feature>
<evidence type="ECO:0000259" key="4">
    <source>
        <dbReference type="Pfam" id="PF26475"/>
    </source>
</evidence>
<evidence type="ECO:0000313" key="5">
    <source>
        <dbReference type="EMBL" id="CQR53825.1"/>
    </source>
</evidence>
<feature type="compositionally biased region" description="Pro residues" evidence="1">
    <location>
        <begin position="625"/>
        <end position="634"/>
    </location>
</feature>
<dbReference type="AlphaFoldDB" id="A0A0D6JWQ4"/>
<sequence length="634" mass="72579">MSVGKRSSPEIADVWGSRLRPDRCKDTYLVDYLGDLGLLAYGYDPADPDDDLELRGRDRDRVRLVKRISTSPEGIYLPTLVSECVKGQYIGQCERFDGSDPDYQFVYRFLNDLDGHDPQLIEKRQSDGMTMVTPTIRLLDLISEGITQTTRERDDLLYDRHFCENYLRTANEVDDWGRDLLEDSLHRYLKRIENYQLLFDVHFCGRRGGDTTRRMTKQYNTRFNSQGRLRKTWARYNSALEHAYEKYDNAVLMTLTTDPGTYDDPTRPDPRSLYDGISSINPNFNRLLSYFDSDPSTKDDTRKDGVPSWSPALDGKVTGRPRYRPPYLKALEFTEKGYAHLHVLMFDVPTRESDGMPFLIDKAELERKWKDYGQGQIVDLYPLVFRDDLDEVGNFGTKTLVDDDGDQFEVPVSKGFVDWYRYGDHDHSDEWIAKNARSHDLIEFYDDESGEDGDEQMQSRTAGAYLGKYLSATFGSLLEASESFEDAKESDSYADKAATWKLGLYWATGRRFWSISRDIEKAIERPEHLQDPDVRHAVREFSIDSLQLACDGATVEELALDDVVTPGVESTLPESADFYCHIDYLGCYAYWDMPTADATATNLEHVEDYVASGGQPEYPDVGGEKPPPVADVWG</sequence>
<dbReference type="Pfam" id="PF26473">
    <property type="entry name" value="DUF8148"/>
    <property type="match status" value="1"/>
</dbReference>
<dbReference type="InterPro" id="IPR058461">
    <property type="entry name" value="DUF8148_N"/>
</dbReference>
<dbReference type="Pfam" id="PF26474">
    <property type="entry name" value="DUF8148_M"/>
    <property type="match status" value="1"/>
</dbReference>
<dbReference type="Proteomes" id="UP000198902">
    <property type="component" value="Unassembled WGS sequence"/>
</dbReference>
<reference evidence="6" key="1">
    <citation type="submission" date="2015-03" db="EMBL/GenBank/DDBJ databases">
        <authorList>
            <person name="Urmite Genomes"/>
        </authorList>
    </citation>
    <scope>NUCLEOTIDE SEQUENCE [LARGE SCALE GENOMIC DNA]</scope>
    <source>
        <strain evidence="6">Arc-Hr</strain>
    </source>
</reference>
<dbReference type="EMBL" id="CSTE01000006">
    <property type="protein sequence ID" value="CQR53825.1"/>
    <property type="molecule type" value="Genomic_DNA"/>
</dbReference>
<feature type="domain" description="DUF8148" evidence="2">
    <location>
        <begin position="40"/>
        <end position="143"/>
    </location>
</feature>
<evidence type="ECO:0000259" key="3">
    <source>
        <dbReference type="Pfam" id="PF26474"/>
    </source>
</evidence>